<reference evidence="2 3" key="1">
    <citation type="journal article" date="2016" name="G3 (Bethesda)">
        <title>First Draft Assembly and Annotation of the Genome of a California Endemic Oak Quercus lobata Nee (Fagaceae).</title>
        <authorList>
            <person name="Sork V.L."/>
            <person name="Fitz-Gibbon S.T."/>
            <person name="Puiu D."/>
            <person name="Crepeau M."/>
            <person name="Gugger P.F."/>
            <person name="Sherman R."/>
            <person name="Stevens K."/>
            <person name="Langley C.H."/>
            <person name="Pellegrini M."/>
            <person name="Salzberg S.L."/>
        </authorList>
    </citation>
    <scope>NUCLEOTIDE SEQUENCE [LARGE SCALE GENOMIC DNA]</scope>
    <source>
        <strain evidence="2 3">cv. SW786</strain>
    </source>
</reference>
<evidence type="ECO:0000313" key="3">
    <source>
        <dbReference type="Proteomes" id="UP000594261"/>
    </source>
</evidence>
<dbReference type="Proteomes" id="UP000594261">
    <property type="component" value="Chromosome 4"/>
</dbReference>
<dbReference type="GO" id="GO:0004523">
    <property type="term" value="F:RNA-DNA hybrid ribonuclease activity"/>
    <property type="evidence" value="ECO:0007669"/>
    <property type="project" value="InterPro"/>
</dbReference>
<dbReference type="CDD" id="cd06222">
    <property type="entry name" value="RNase_H_like"/>
    <property type="match status" value="1"/>
</dbReference>
<dbReference type="EMBL" id="LRBV02000004">
    <property type="status" value="NOT_ANNOTATED_CDS"/>
    <property type="molecule type" value="Genomic_DNA"/>
</dbReference>
<dbReference type="EnsemblPlants" id="QL04p048956:mrna">
    <property type="protein sequence ID" value="QL04p048956:mrna"/>
    <property type="gene ID" value="QL04p048956"/>
</dbReference>
<dbReference type="Pfam" id="PF13456">
    <property type="entry name" value="RVT_3"/>
    <property type="match status" value="1"/>
</dbReference>
<dbReference type="Gramene" id="QL04p048956:mrna">
    <property type="protein sequence ID" value="QL04p048956:mrna"/>
    <property type="gene ID" value="QL04p048956"/>
</dbReference>
<keyword evidence="3" id="KW-1185">Reference proteome</keyword>
<protein>
    <recommendedName>
        <fullName evidence="1">RNase H type-1 domain-containing protein</fullName>
    </recommendedName>
</protein>
<dbReference type="InterPro" id="IPR052929">
    <property type="entry name" value="RNase_H-like_EbsB-rel"/>
</dbReference>
<dbReference type="InParanoid" id="A0A7N2LI21"/>
<dbReference type="SUPFAM" id="SSF53098">
    <property type="entry name" value="Ribonuclease H-like"/>
    <property type="match status" value="1"/>
</dbReference>
<dbReference type="PANTHER" id="PTHR47074:SF48">
    <property type="entry name" value="POLYNUCLEOTIDYL TRANSFERASE, RIBONUCLEASE H-LIKE SUPERFAMILY PROTEIN"/>
    <property type="match status" value="1"/>
</dbReference>
<dbReference type="InterPro" id="IPR036397">
    <property type="entry name" value="RNaseH_sf"/>
</dbReference>
<dbReference type="InterPro" id="IPR012337">
    <property type="entry name" value="RNaseH-like_sf"/>
</dbReference>
<proteinExistence type="predicted"/>
<sequence length="282" mass="31232">MGCRDSIWMDVWLPSLHQPRVQSPVIEGCENMKVSALFNPDSRCWDSELLEGLFVPHEASMIKSIPIGQSNVEDKLLWPFVKSGGLEGYLELECSSEGAKFPVESVQGSHSGEKELMSSQNSSRGLINRLLTTTDSYPLSQLQTTAAQILDLFQQNQPTLQLHSMSTTTSPSSWSPPPAPCFEINFDGAVFKESYEVGVGVIARDSNGLVCASVSEKIPLPPSSDDVEALVVARAILFAQELGLSSMIFEGESLVVINTLNSREEYNRWHLMVMFWKQFNLL</sequence>
<dbReference type="AlphaFoldDB" id="A0A7N2LI21"/>
<evidence type="ECO:0000259" key="1">
    <source>
        <dbReference type="Pfam" id="PF13456"/>
    </source>
</evidence>
<name>A0A7N2LI21_QUELO</name>
<dbReference type="GO" id="GO:0003676">
    <property type="term" value="F:nucleic acid binding"/>
    <property type="evidence" value="ECO:0007669"/>
    <property type="project" value="InterPro"/>
</dbReference>
<dbReference type="InterPro" id="IPR044730">
    <property type="entry name" value="RNase_H-like_dom_plant"/>
</dbReference>
<evidence type="ECO:0000313" key="2">
    <source>
        <dbReference type="EnsemblPlants" id="QL04p048956:mrna"/>
    </source>
</evidence>
<dbReference type="InterPro" id="IPR002156">
    <property type="entry name" value="RNaseH_domain"/>
</dbReference>
<dbReference type="Gene3D" id="3.30.420.10">
    <property type="entry name" value="Ribonuclease H-like superfamily/Ribonuclease H"/>
    <property type="match status" value="1"/>
</dbReference>
<feature type="domain" description="RNase H type-1" evidence="1">
    <location>
        <begin position="185"/>
        <end position="277"/>
    </location>
</feature>
<reference evidence="2" key="2">
    <citation type="submission" date="2021-01" db="UniProtKB">
        <authorList>
            <consortium name="EnsemblPlants"/>
        </authorList>
    </citation>
    <scope>IDENTIFICATION</scope>
</reference>
<accession>A0A7N2LI21</accession>
<dbReference type="PANTHER" id="PTHR47074">
    <property type="entry name" value="BNAC02G40300D PROTEIN"/>
    <property type="match status" value="1"/>
</dbReference>
<organism evidence="2 3">
    <name type="scientific">Quercus lobata</name>
    <name type="common">Valley oak</name>
    <dbReference type="NCBI Taxonomy" id="97700"/>
    <lineage>
        <taxon>Eukaryota</taxon>
        <taxon>Viridiplantae</taxon>
        <taxon>Streptophyta</taxon>
        <taxon>Embryophyta</taxon>
        <taxon>Tracheophyta</taxon>
        <taxon>Spermatophyta</taxon>
        <taxon>Magnoliopsida</taxon>
        <taxon>eudicotyledons</taxon>
        <taxon>Gunneridae</taxon>
        <taxon>Pentapetalae</taxon>
        <taxon>rosids</taxon>
        <taxon>fabids</taxon>
        <taxon>Fagales</taxon>
        <taxon>Fagaceae</taxon>
        <taxon>Quercus</taxon>
    </lineage>
</organism>